<dbReference type="PANTHER" id="PTHR33204">
    <property type="entry name" value="TRANSCRIPTIONAL REGULATOR, MARR FAMILY"/>
    <property type="match status" value="1"/>
</dbReference>
<dbReference type="Proteomes" id="UP000759443">
    <property type="component" value="Unassembled WGS sequence"/>
</dbReference>
<evidence type="ECO:0000256" key="3">
    <source>
        <dbReference type="ARBA" id="ARBA00023163"/>
    </source>
</evidence>
<dbReference type="PROSITE" id="PS51118">
    <property type="entry name" value="HTH_HXLR"/>
    <property type="match status" value="1"/>
</dbReference>
<dbReference type="InterPro" id="IPR036388">
    <property type="entry name" value="WH-like_DNA-bd_sf"/>
</dbReference>
<dbReference type="EMBL" id="JAGGJU010000016">
    <property type="protein sequence ID" value="MBP1853303.1"/>
    <property type="molecule type" value="Genomic_DNA"/>
</dbReference>
<accession>A0ABS4E5W5</accession>
<reference evidence="5 6" key="1">
    <citation type="submission" date="2021-03" db="EMBL/GenBank/DDBJ databases">
        <title>Genomic Encyclopedia of Type Strains, Phase IV (KMG-IV): sequencing the most valuable type-strain genomes for metagenomic binning, comparative biology and taxonomic classification.</title>
        <authorList>
            <person name="Goeker M."/>
        </authorList>
    </citation>
    <scope>NUCLEOTIDE SEQUENCE [LARGE SCALE GENOMIC DNA]</scope>
    <source>
        <strain evidence="5 6">DSM 21600</strain>
    </source>
</reference>
<gene>
    <name evidence="5" type="ORF">J2Z17_004764</name>
</gene>
<evidence type="ECO:0000256" key="1">
    <source>
        <dbReference type="ARBA" id="ARBA00023015"/>
    </source>
</evidence>
<evidence type="ECO:0000256" key="2">
    <source>
        <dbReference type="ARBA" id="ARBA00023125"/>
    </source>
</evidence>
<proteinExistence type="predicted"/>
<feature type="domain" description="HTH hxlR-type" evidence="4">
    <location>
        <begin position="9"/>
        <end position="108"/>
    </location>
</feature>
<organism evidence="5 6">
    <name type="scientific">Rhizobium halophytocola</name>
    <dbReference type="NCBI Taxonomy" id="735519"/>
    <lineage>
        <taxon>Bacteria</taxon>
        <taxon>Pseudomonadati</taxon>
        <taxon>Pseudomonadota</taxon>
        <taxon>Alphaproteobacteria</taxon>
        <taxon>Hyphomicrobiales</taxon>
        <taxon>Rhizobiaceae</taxon>
        <taxon>Rhizobium/Agrobacterium group</taxon>
        <taxon>Rhizobium</taxon>
    </lineage>
</organism>
<comment type="caution">
    <text evidence="5">The sequence shown here is derived from an EMBL/GenBank/DDBJ whole genome shotgun (WGS) entry which is preliminary data.</text>
</comment>
<dbReference type="RefSeq" id="WP_209948980.1">
    <property type="nucleotide sequence ID" value="NZ_JAGGJU010000016.1"/>
</dbReference>
<keyword evidence="1" id="KW-0805">Transcription regulation</keyword>
<evidence type="ECO:0000259" key="4">
    <source>
        <dbReference type="PROSITE" id="PS51118"/>
    </source>
</evidence>
<evidence type="ECO:0000313" key="6">
    <source>
        <dbReference type="Proteomes" id="UP000759443"/>
    </source>
</evidence>
<evidence type="ECO:0000313" key="5">
    <source>
        <dbReference type="EMBL" id="MBP1853303.1"/>
    </source>
</evidence>
<dbReference type="PANTHER" id="PTHR33204:SF37">
    <property type="entry name" value="HTH-TYPE TRANSCRIPTIONAL REGULATOR YODB"/>
    <property type="match status" value="1"/>
</dbReference>
<dbReference type="SUPFAM" id="SSF46785">
    <property type="entry name" value="Winged helix' DNA-binding domain"/>
    <property type="match status" value="1"/>
</dbReference>
<keyword evidence="2 5" id="KW-0238">DNA-binding</keyword>
<keyword evidence="3" id="KW-0804">Transcription</keyword>
<dbReference type="GO" id="GO:0003677">
    <property type="term" value="F:DNA binding"/>
    <property type="evidence" value="ECO:0007669"/>
    <property type="project" value="UniProtKB-KW"/>
</dbReference>
<dbReference type="InterPro" id="IPR002577">
    <property type="entry name" value="HTH_HxlR"/>
</dbReference>
<keyword evidence="6" id="KW-1185">Reference proteome</keyword>
<dbReference type="InterPro" id="IPR036390">
    <property type="entry name" value="WH_DNA-bd_sf"/>
</dbReference>
<sequence>MRQAPRSLCPISLALELFGDSWSLLIVRDLMFKGIDSYAGFLEAGEGIATNILADRLKRLADDGLIEALPDETDKRRRRYRLTDKGLDLAPVMTALVLWSAKHTGTDAPAEQVCAMAADPDGFARGVVARHRAARSA</sequence>
<protein>
    <submittedName>
        <fullName evidence="5">DNA-binding HxlR family transcriptional regulator</fullName>
    </submittedName>
</protein>
<dbReference type="Gene3D" id="1.10.10.10">
    <property type="entry name" value="Winged helix-like DNA-binding domain superfamily/Winged helix DNA-binding domain"/>
    <property type="match status" value="1"/>
</dbReference>
<dbReference type="Pfam" id="PF01638">
    <property type="entry name" value="HxlR"/>
    <property type="match status" value="1"/>
</dbReference>
<name>A0ABS4E5W5_9HYPH</name>